<proteinExistence type="predicted"/>
<keyword evidence="1" id="KW-0547">Nucleotide-binding</keyword>
<organism evidence="1 2">
    <name type="scientific">Taklimakanibacter albus</name>
    <dbReference type="NCBI Taxonomy" id="2800327"/>
    <lineage>
        <taxon>Bacteria</taxon>
        <taxon>Pseudomonadati</taxon>
        <taxon>Pseudomonadota</taxon>
        <taxon>Alphaproteobacteria</taxon>
        <taxon>Hyphomicrobiales</taxon>
        <taxon>Aestuariivirgaceae</taxon>
        <taxon>Taklimakanibacter</taxon>
    </lineage>
</organism>
<accession>A0ACC5RDD8</accession>
<dbReference type="Proteomes" id="UP000616151">
    <property type="component" value="Unassembled WGS sequence"/>
</dbReference>
<dbReference type="EMBL" id="JAENHL010000008">
    <property type="protein sequence ID" value="MBK1870652.1"/>
    <property type="molecule type" value="Genomic_DNA"/>
</dbReference>
<comment type="caution">
    <text evidence="1">The sequence shown here is derived from an EMBL/GenBank/DDBJ whole genome shotgun (WGS) entry which is preliminary data.</text>
</comment>
<reference evidence="1" key="1">
    <citation type="submission" date="2021-01" db="EMBL/GenBank/DDBJ databases">
        <authorList>
            <person name="Sun Q."/>
        </authorList>
    </citation>
    <scope>NUCLEOTIDE SEQUENCE</scope>
    <source>
        <strain evidence="1">YIM B02566</strain>
    </source>
</reference>
<keyword evidence="1" id="KW-0067">ATP-binding</keyword>
<gene>
    <name evidence="1" type="ORF">JHL16_30080</name>
</gene>
<evidence type="ECO:0000313" key="2">
    <source>
        <dbReference type="Proteomes" id="UP000616151"/>
    </source>
</evidence>
<evidence type="ECO:0000313" key="1">
    <source>
        <dbReference type="EMBL" id="MBK1870652.1"/>
    </source>
</evidence>
<sequence>MSFIRISDVAKQFTTPDGGTIPVVRPLSLDIEEGEFVVFVGPSGCGKTTVMRMVGGLETPTSGEIYLKDKLVEGPSRDKGMVFQSYSSFPWLTVLGNIRFGLKYRSDISAAEKEKIARHYLDLVGLTPFADYTINRISGGMRQRVAIARTLAANPLVLLMDEPFGALDALSRERLQLQLMDLRRAERKTVIFVTHDVDEAVLLADRIVVFSKRPARILADIPVSATLPEKRGLDILDHSDFRKIRRDVLALIRNEERSMEAAE</sequence>
<protein>
    <submittedName>
        <fullName evidence="1">ABC transporter ATP-binding protein</fullName>
    </submittedName>
</protein>
<name>A0ACC5RDD8_9HYPH</name>
<keyword evidence="2" id="KW-1185">Reference proteome</keyword>